<feature type="chain" id="PRO_5006442866" description="SnoaL-like domain-containing protein" evidence="1">
    <location>
        <begin position="23"/>
        <end position="150"/>
    </location>
</feature>
<evidence type="ECO:0000313" key="4">
    <source>
        <dbReference type="Proteomes" id="UP000051913"/>
    </source>
</evidence>
<keyword evidence="4" id="KW-1185">Reference proteome</keyword>
<dbReference type="RefSeq" id="WP_057852247.1">
    <property type="nucleotide sequence ID" value="NZ_LLXX01000126.1"/>
</dbReference>
<name>A0A0R3L909_9BRAD</name>
<dbReference type="Proteomes" id="UP000051913">
    <property type="component" value="Unassembled WGS sequence"/>
</dbReference>
<reference evidence="3 4" key="1">
    <citation type="submission" date="2014-03" db="EMBL/GenBank/DDBJ databases">
        <title>Bradyrhizobium valentinum sp. nov., isolated from effective nodules of Lupinus mariae-josephae, a lupine endemic of basic-lime soils in Eastern Spain.</title>
        <authorList>
            <person name="Duran D."/>
            <person name="Rey L."/>
            <person name="Navarro A."/>
            <person name="Busquets A."/>
            <person name="Imperial J."/>
            <person name="Ruiz-Argueso T."/>
        </authorList>
    </citation>
    <scope>NUCLEOTIDE SEQUENCE [LARGE SCALE GENOMIC DNA]</scope>
    <source>
        <strain evidence="3 4">LmjM3</strain>
    </source>
</reference>
<evidence type="ECO:0000259" key="2">
    <source>
        <dbReference type="Pfam" id="PF13474"/>
    </source>
</evidence>
<dbReference type="NCBIfam" id="TIGR02246">
    <property type="entry name" value="SgcJ/EcaC family oxidoreductase"/>
    <property type="match status" value="1"/>
</dbReference>
<feature type="domain" description="SnoaL-like" evidence="2">
    <location>
        <begin position="30"/>
        <end position="144"/>
    </location>
</feature>
<comment type="caution">
    <text evidence="3">The sequence shown here is derived from an EMBL/GenBank/DDBJ whole genome shotgun (WGS) entry which is preliminary data.</text>
</comment>
<accession>A0A0R3L909</accession>
<sequence length="150" mass="16656">MTVLGRVLLVALLAMAPTQVFAGPEEETDALFARWKAAYDANDNVAVAKLYANDAILHGTRSRDLTLGREAITQYFTVVVGTGNKVEFVEKQLRVINPTTILAVGFNDFMRNREGKLVPEPARFTMVLVKEGNDWVIAHHHSSLRPPPKQ</sequence>
<gene>
    <name evidence="3" type="ORF">CP49_21385</name>
</gene>
<protein>
    <recommendedName>
        <fullName evidence="2">SnoaL-like domain-containing protein</fullName>
    </recommendedName>
</protein>
<dbReference type="AlphaFoldDB" id="A0A0R3L909"/>
<dbReference type="STRING" id="1518501.CQ10_31375"/>
<dbReference type="InterPro" id="IPR011944">
    <property type="entry name" value="Steroid_delta5-4_isomerase"/>
</dbReference>
<dbReference type="EMBL" id="LLXX01000126">
    <property type="protein sequence ID" value="KRR04346.1"/>
    <property type="molecule type" value="Genomic_DNA"/>
</dbReference>
<keyword evidence="1" id="KW-0732">Signal</keyword>
<dbReference type="SUPFAM" id="SSF54427">
    <property type="entry name" value="NTF2-like"/>
    <property type="match status" value="1"/>
</dbReference>
<dbReference type="Gene3D" id="3.10.450.50">
    <property type="match status" value="1"/>
</dbReference>
<proteinExistence type="predicted"/>
<evidence type="ECO:0000313" key="3">
    <source>
        <dbReference type="EMBL" id="KRR04346.1"/>
    </source>
</evidence>
<dbReference type="InterPro" id="IPR032710">
    <property type="entry name" value="NTF2-like_dom_sf"/>
</dbReference>
<feature type="signal peptide" evidence="1">
    <location>
        <begin position="1"/>
        <end position="22"/>
    </location>
</feature>
<organism evidence="3 4">
    <name type="scientific">Bradyrhizobium valentinum</name>
    <dbReference type="NCBI Taxonomy" id="1518501"/>
    <lineage>
        <taxon>Bacteria</taxon>
        <taxon>Pseudomonadati</taxon>
        <taxon>Pseudomonadota</taxon>
        <taxon>Alphaproteobacteria</taxon>
        <taxon>Hyphomicrobiales</taxon>
        <taxon>Nitrobacteraceae</taxon>
        <taxon>Bradyrhizobium</taxon>
    </lineage>
</organism>
<dbReference type="Pfam" id="PF13474">
    <property type="entry name" value="SnoaL_3"/>
    <property type="match status" value="1"/>
</dbReference>
<evidence type="ECO:0000256" key="1">
    <source>
        <dbReference type="SAM" id="SignalP"/>
    </source>
</evidence>
<dbReference type="InterPro" id="IPR037401">
    <property type="entry name" value="SnoaL-like"/>
</dbReference>